<dbReference type="Gene3D" id="3.30.160.150">
    <property type="entry name" value="Lipoprotein like domain"/>
    <property type="match status" value="1"/>
</dbReference>
<evidence type="ECO:0000313" key="3">
    <source>
        <dbReference type="Proteomes" id="UP001149009"/>
    </source>
</evidence>
<sequence>MILKIRALIVIATALAAGLAAGCTVRPLLGTEPGEAGEEIASTLSSVSVKPVDTREAQEVRNHLIFLFQGGDPQPADPTHTLDLAVSRRVTSAVQVQRGNENEPTAGTVTLIGQYRLTDAATGEVVAQGRREVSAGFDRPRQEYAVLRAQRDAEDRAARELAELIRLAVAQDLARLDVR</sequence>
<name>A0A9X3B8D7_9HYPH</name>
<keyword evidence="3" id="KW-1185">Reference proteome</keyword>
<dbReference type="PROSITE" id="PS51257">
    <property type="entry name" value="PROKAR_LIPOPROTEIN"/>
    <property type="match status" value="1"/>
</dbReference>
<evidence type="ECO:0000256" key="1">
    <source>
        <dbReference type="SAM" id="SignalP"/>
    </source>
</evidence>
<protein>
    <submittedName>
        <fullName evidence="2">LPS assembly lipoprotein LptE</fullName>
    </submittedName>
</protein>
<organism evidence="2 3">
    <name type="scientific">Chelativorans petroleitrophicus</name>
    <dbReference type="NCBI Taxonomy" id="2975484"/>
    <lineage>
        <taxon>Bacteria</taxon>
        <taxon>Pseudomonadati</taxon>
        <taxon>Pseudomonadota</taxon>
        <taxon>Alphaproteobacteria</taxon>
        <taxon>Hyphomicrobiales</taxon>
        <taxon>Phyllobacteriaceae</taxon>
        <taxon>Chelativorans</taxon>
    </lineage>
</organism>
<proteinExistence type="predicted"/>
<dbReference type="Proteomes" id="UP001149009">
    <property type="component" value="Unassembled WGS sequence"/>
</dbReference>
<keyword evidence="1" id="KW-0732">Signal</keyword>
<comment type="caution">
    <text evidence="2">The sequence shown here is derived from an EMBL/GenBank/DDBJ whole genome shotgun (WGS) entry which is preliminary data.</text>
</comment>
<gene>
    <name evidence="2" type="primary">lptE</name>
    <name evidence="2" type="ORF">NYR54_00035</name>
</gene>
<evidence type="ECO:0000313" key="2">
    <source>
        <dbReference type="EMBL" id="MCT8988686.1"/>
    </source>
</evidence>
<feature type="signal peptide" evidence="1">
    <location>
        <begin position="1"/>
        <end position="16"/>
    </location>
</feature>
<dbReference type="AlphaFoldDB" id="A0A9X3B8D7"/>
<dbReference type="RefSeq" id="WP_261513282.1">
    <property type="nucleotide sequence ID" value="NZ_JAODNV010000001.1"/>
</dbReference>
<dbReference type="EMBL" id="JAODNV010000001">
    <property type="protein sequence ID" value="MCT8988686.1"/>
    <property type="molecule type" value="Genomic_DNA"/>
</dbReference>
<dbReference type="GO" id="GO:0019867">
    <property type="term" value="C:outer membrane"/>
    <property type="evidence" value="ECO:0007669"/>
    <property type="project" value="InterPro"/>
</dbReference>
<dbReference type="GO" id="GO:0043165">
    <property type="term" value="P:Gram-negative-bacterium-type cell outer membrane assembly"/>
    <property type="evidence" value="ECO:0007669"/>
    <property type="project" value="InterPro"/>
</dbReference>
<accession>A0A9X3B8D7</accession>
<reference evidence="2" key="1">
    <citation type="submission" date="2022-08" db="EMBL/GenBank/DDBJ databases">
        <title>Chelativorans sichuanense sp. nov., a paraffin oil-degrading bacterium isolated from a mixture of oil-based drill cuttings and paddy soil.</title>
        <authorList>
            <person name="Yu J."/>
            <person name="Liu H."/>
            <person name="Chen Q."/>
        </authorList>
    </citation>
    <scope>NUCLEOTIDE SEQUENCE</scope>
    <source>
        <strain evidence="2">SCAU 2101</strain>
    </source>
</reference>
<keyword evidence="2" id="KW-0449">Lipoprotein</keyword>
<feature type="chain" id="PRO_5040937116" evidence="1">
    <location>
        <begin position="17"/>
        <end position="179"/>
    </location>
</feature>